<dbReference type="InterPro" id="IPR003607">
    <property type="entry name" value="HD/PDEase_dom"/>
</dbReference>
<dbReference type="Proteomes" id="UP000191154">
    <property type="component" value="Unassembled WGS sequence"/>
</dbReference>
<name>A0A1S8N3S3_CLOSA</name>
<dbReference type="CDD" id="cd00077">
    <property type="entry name" value="HDc"/>
    <property type="match status" value="1"/>
</dbReference>
<organism evidence="2 3">
    <name type="scientific">Clostridium saccharobutylicum</name>
    <dbReference type="NCBI Taxonomy" id="169679"/>
    <lineage>
        <taxon>Bacteria</taxon>
        <taxon>Bacillati</taxon>
        <taxon>Bacillota</taxon>
        <taxon>Clostridia</taxon>
        <taxon>Eubacteriales</taxon>
        <taxon>Clostridiaceae</taxon>
        <taxon>Clostridium</taxon>
    </lineage>
</organism>
<dbReference type="InterPro" id="IPR006675">
    <property type="entry name" value="HDIG_dom"/>
</dbReference>
<dbReference type="SUPFAM" id="SSF109604">
    <property type="entry name" value="HD-domain/PDEase-like"/>
    <property type="match status" value="1"/>
</dbReference>
<sequence>MQFYRIKQFYWAVQSLIKKDDFAILNKYLNSEQLNLFMRISKSERQHSIRVYKSAINYIDDKNISNIDKNKMSKCALLHDIGKSQVKLNIFEKSFVVIMNKITLGNFLKYNKIKRISNYYNHPTIGAKLLRDSGENDEDIIECVEQHHNEEIKEKSIYLKILMICDNCN</sequence>
<protein>
    <submittedName>
        <fullName evidence="2">Ribonuclease Y</fullName>
    </submittedName>
</protein>
<dbReference type="AlphaFoldDB" id="A0A1S8N3S3"/>
<dbReference type="RefSeq" id="WP_077865785.1">
    <property type="nucleotide sequence ID" value="NZ_LZYZ01000005.1"/>
</dbReference>
<dbReference type="EMBL" id="LZYZ01000005">
    <property type="protein sequence ID" value="OOM11065.1"/>
    <property type="molecule type" value="Genomic_DNA"/>
</dbReference>
<reference evidence="2 3" key="1">
    <citation type="submission" date="2016-05" db="EMBL/GenBank/DDBJ databases">
        <title>Microbial solvent formation.</title>
        <authorList>
            <person name="Poehlein A."/>
            <person name="Montoya Solano J.D."/>
            <person name="Flitsch S."/>
            <person name="Krabben P."/>
            <person name="Duerre P."/>
            <person name="Daniel R."/>
        </authorList>
    </citation>
    <scope>NUCLEOTIDE SEQUENCE [LARGE SCALE GENOMIC DNA]</scope>
    <source>
        <strain evidence="2 3">L1-8</strain>
    </source>
</reference>
<dbReference type="InterPro" id="IPR006674">
    <property type="entry name" value="HD_domain"/>
</dbReference>
<proteinExistence type="predicted"/>
<feature type="domain" description="HD" evidence="1">
    <location>
        <begin position="46"/>
        <end position="168"/>
    </location>
</feature>
<dbReference type="STRING" id="169679.CSACC_00130"/>
<dbReference type="NCBIfam" id="TIGR00277">
    <property type="entry name" value="HDIG"/>
    <property type="match status" value="1"/>
</dbReference>
<evidence type="ECO:0000313" key="3">
    <source>
        <dbReference type="Proteomes" id="UP000191154"/>
    </source>
</evidence>
<dbReference type="Pfam" id="PF01966">
    <property type="entry name" value="HD"/>
    <property type="match status" value="1"/>
</dbReference>
<evidence type="ECO:0000259" key="1">
    <source>
        <dbReference type="Pfam" id="PF01966"/>
    </source>
</evidence>
<evidence type="ECO:0000313" key="2">
    <source>
        <dbReference type="EMBL" id="OOM11065.1"/>
    </source>
</evidence>
<comment type="caution">
    <text evidence="2">The sequence shown here is derived from an EMBL/GenBank/DDBJ whole genome shotgun (WGS) entry which is preliminary data.</text>
</comment>
<gene>
    <name evidence="2" type="primary">rny_2</name>
    <name evidence="2" type="ORF">CLOSAC_26050</name>
</gene>
<accession>A0A1S8N3S3</accession>
<dbReference type="Gene3D" id="1.10.3210.10">
    <property type="entry name" value="Hypothetical protein af1432"/>
    <property type="match status" value="1"/>
</dbReference>